<evidence type="ECO:0000313" key="2">
    <source>
        <dbReference type="Proteomes" id="UP001470230"/>
    </source>
</evidence>
<accession>A0ABR2KPR1</accession>
<dbReference type="Gene3D" id="1.25.10.10">
    <property type="entry name" value="Leucine-rich Repeat Variant"/>
    <property type="match status" value="2"/>
</dbReference>
<protein>
    <recommendedName>
        <fullName evidence="3">Importin N-terminal domain-containing protein</fullName>
    </recommendedName>
</protein>
<proteinExistence type="predicted"/>
<evidence type="ECO:0000313" key="1">
    <source>
        <dbReference type="EMBL" id="KAK8893122.1"/>
    </source>
</evidence>
<dbReference type="InterPro" id="IPR016024">
    <property type="entry name" value="ARM-type_fold"/>
</dbReference>
<organism evidence="1 2">
    <name type="scientific">Tritrichomonas musculus</name>
    <dbReference type="NCBI Taxonomy" id="1915356"/>
    <lineage>
        <taxon>Eukaryota</taxon>
        <taxon>Metamonada</taxon>
        <taxon>Parabasalia</taxon>
        <taxon>Tritrichomonadida</taxon>
        <taxon>Tritrichomonadidae</taxon>
        <taxon>Tritrichomonas</taxon>
    </lineage>
</organism>
<keyword evidence="2" id="KW-1185">Reference proteome</keyword>
<dbReference type="EMBL" id="JAPFFF010000003">
    <property type="protein sequence ID" value="KAK8893122.1"/>
    <property type="molecule type" value="Genomic_DNA"/>
</dbReference>
<reference evidence="1 2" key="1">
    <citation type="submission" date="2024-04" db="EMBL/GenBank/DDBJ databases">
        <title>Tritrichomonas musculus Genome.</title>
        <authorList>
            <person name="Alves-Ferreira E."/>
            <person name="Grigg M."/>
            <person name="Lorenzi H."/>
            <person name="Galac M."/>
        </authorList>
    </citation>
    <scope>NUCLEOTIDE SEQUENCE [LARGE SCALE GENOMIC DNA]</scope>
    <source>
        <strain evidence="1 2">EAF2021</strain>
    </source>
</reference>
<evidence type="ECO:0008006" key="3">
    <source>
        <dbReference type="Google" id="ProtNLM"/>
    </source>
</evidence>
<gene>
    <name evidence="1" type="ORF">M9Y10_021537</name>
</gene>
<dbReference type="SUPFAM" id="SSF48371">
    <property type="entry name" value="ARM repeat"/>
    <property type="match status" value="2"/>
</dbReference>
<dbReference type="Proteomes" id="UP001470230">
    <property type="component" value="Unassembled WGS sequence"/>
</dbReference>
<dbReference type="InterPro" id="IPR011989">
    <property type="entry name" value="ARM-like"/>
</dbReference>
<name>A0ABR2KPR1_9EUKA</name>
<comment type="caution">
    <text evidence="1">The sequence shown here is derived from an EMBL/GenBank/DDBJ whole genome shotgun (WGS) entry which is preliminary data.</text>
</comment>
<sequence>MSSNVFELLEQALINVTNSDHVEEATKIIEDVSKTDEYFNMLIEILFQSEEPNAKDQASIQLYIGIKAKQRYINNTTKDDLKKSMIIYINKYYQNTTRTILNNIKECIKLFVDSEKQVWPELNQYIDECSVDPNPFRISILETIIYSLPPQFIIAKYELYCHIASLAIISFNDFDIMTDGISILAKLISSSSSLNGFELAFSKIYSIISQYLEVTNLNQNSQIKFWKSIREIIENGIFPLELVSSIVKIIMNQNAPTSTILMVLESINPAIKNFTLDQMLALIRQIIFFSAKFMSENEDELPNDFMNFIEDCFKHFSHSQIYEYLKSLSIDLHKTNATLSILLFSPIISGAFEQVVKDIDYLIEILKTGFQNGNKLAIESCTTVLASMSDYSQLVSKCFGQLFPVILPLLVSPDEDIRSDGFTSMQSIFIVSEIKNDISIVTSIWNCRSNISPDNYSEFFDLLGIAISCSKPLNDSQVHEILQFIQPLLVASDNPSYEEFASASLYIIGQLISQGEFAEIEKFIPLTLDPIKNCLQYDNEDIKLYTLSYIVELVDSYGESITKMLEVIWPFIEKLIMKNKFKNRIMELSLKIACKIAVLFKQDVIIQKILLALQRVYKKKYYEIFAKCSVKLLKIIDPNIYQSFFAMIIKICLENEDEEIVGICFNALEKFLKYAPNLPEDYRIQTIEKSAQLISQFFNGSLQCLDEKSILKQEEIDSNLVGCFSDFLGKFLTFQSQYIESFCQSTLKMAAHDDYKNFVIEIFIDAIEACTVPENVSRQLIEGLQPFMLTKDEDVQQNIVFLMILILIQSPTFINSLEPYLHIVTQWWSQCMTDTTRYSLLIDNIASLFLRIESMTSSIPSDVLEQLMDFFPPSSVTETQRMLECILIIFQNANSNPQENAKISAPSFRLKTAIGLAKLLTEPAKKIRKMDIKPETNDSILVLFRFICQDQEIARAVEQFLANNEKRHSVFLRIMNQQ</sequence>